<keyword evidence="4 7" id="KW-1133">Transmembrane helix</keyword>
<feature type="transmembrane region" description="Helical" evidence="7">
    <location>
        <begin position="66"/>
        <end position="84"/>
    </location>
</feature>
<dbReference type="Proteomes" id="UP000784294">
    <property type="component" value="Unassembled WGS sequence"/>
</dbReference>
<dbReference type="InterPro" id="IPR000425">
    <property type="entry name" value="MIP"/>
</dbReference>
<dbReference type="InterPro" id="IPR034294">
    <property type="entry name" value="Aquaporin_transptr"/>
</dbReference>
<dbReference type="SUPFAM" id="SSF81338">
    <property type="entry name" value="Aquaporin-like"/>
    <property type="match status" value="1"/>
</dbReference>
<evidence type="ECO:0000256" key="3">
    <source>
        <dbReference type="ARBA" id="ARBA00022692"/>
    </source>
</evidence>
<evidence type="ECO:0000256" key="4">
    <source>
        <dbReference type="ARBA" id="ARBA00022989"/>
    </source>
</evidence>
<feature type="transmembrane region" description="Helical" evidence="7">
    <location>
        <begin position="112"/>
        <end position="135"/>
    </location>
</feature>
<gene>
    <name evidence="8" type="ORF">PXEA_LOCUS2935</name>
</gene>
<evidence type="ECO:0000256" key="2">
    <source>
        <dbReference type="ARBA" id="ARBA00006175"/>
    </source>
</evidence>
<dbReference type="PANTHER" id="PTHR19139:SF199">
    <property type="entry name" value="MIP17260P"/>
    <property type="match status" value="1"/>
</dbReference>
<comment type="caution">
    <text evidence="8">The sequence shown here is derived from an EMBL/GenBank/DDBJ whole genome shotgun (WGS) entry which is preliminary data.</text>
</comment>
<evidence type="ECO:0000256" key="5">
    <source>
        <dbReference type="ARBA" id="ARBA00023136"/>
    </source>
</evidence>
<comment type="subcellular location">
    <subcellularLocation>
        <location evidence="1">Membrane</location>
        <topology evidence="1">Multi-pass membrane protein</topology>
    </subcellularLocation>
</comment>
<dbReference type="PANTHER" id="PTHR19139">
    <property type="entry name" value="AQUAPORIN TRANSPORTER"/>
    <property type="match status" value="1"/>
</dbReference>
<dbReference type="AlphaFoldDB" id="A0A3S4ZEI2"/>
<feature type="transmembrane region" description="Helical" evidence="7">
    <location>
        <begin position="186"/>
        <end position="207"/>
    </location>
</feature>
<evidence type="ECO:0000256" key="1">
    <source>
        <dbReference type="ARBA" id="ARBA00004141"/>
    </source>
</evidence>
<dbReference type="Pfam" id="PF00230">
    <property type="entry name" value="MIP"/>
    <property type="match status" value="1"/>
</dbReference>
<evidence type="ECO:0000313" key="9">
    <source>
        <dbReference type="Proteomes" id="UP000784294"/>
    </source>
</evidence>
<accession>A0A3S4ZEI2</accession>
<dbReference type="InterPro" id="IPR023271">
    <property type="entry name" value="Aquaporin-like"/>
</dbReference>
<name>A0A3S4ZEI2_9PLAT</name>
<dbReference type="OrthoDB" id="3222at2759"/>
<keyword evidence="6" id="KW-0813">Transport</keyword>
<dbReference type="PRINTS" id="PR00783">
    <property type="entry name" value="MINTRINSICP"/>
</dbReference>
<reference evidence="8" key="1">
    <citation type="submission" date="2018-11" db="EMBL/GenBank/DDBJ databases">
        <authorList>
            <consortium name="Pathogen Informatics"/>
        </authorList>
    </citation>
    <scope>NUCLEOTIDE SEQUENCE</scope>
</reference>
<feature type="transmembrane region" description="Helical" evidence="7">
    <location>
        <begin position="38"/>
        <end position="60"/>
    </location>
</feature>
<proteinExistence type="inferred from homology"/>
<protein>
    <recommendedName>
        <fullName evidence="10">Aquaporin</fullName>
    </recommendedName>
</protein>
<evidence type="ECO:0000256" key="7">
    <source>
        <dbReference type="SAM" id="Phobius"/>
    </source>
</evidence>
<keyword evidence="3 6" id="KW-0812">Transmembrane</keyword>
<sequence>MSESESIRLTSPLAQLYVPPPPDLSSMPPWTVAAWWQIFRIVLAEVIGTMVLTFVCTAYSGVHGGLVGGALAGGITLFIMIWQFGSVSGGHVNPAVTLIFTIQRRLSLLHTLFYFAAQIVGGILGAYIAIAFLPADQVATRLAGITQPGKGISPGQALGMEAFSTGVVILLATLDLDELRRDCDHFRVALTVGLEVMAFALVFVSPVSLKETFVQSIIMLICIAFEKMFG</sequence>
<dbReference type="EMBL" id="CAAALY010006479">
    <property type="protein sequence ID" value="VEL09495.1"/>
    <property type="molecule type" value="Genomic_DNA"/>
</dbReference>
<dbReference type="GO" id="GO:0015250">
    <property type="term" value="F:water channel activity"/>
    <property type="evidence" value="ECO:0007669"/>
    <property type="project" value="TreeGrafter"/>
</dbReference>
<keyword evidence="9" id="KW-1185">Reference proteome</keyword>
<keyword evidence="5 7" id="KW-0472">Membrane</keyword>
<evidence type="ECO:0008006" key="10">
    <source>
        <dbReference type="Google" id="ProtNLM"/>
    </source>
</evidence>
<comment type="similarity">
    <text evidence="2 6">Belongs to the MIP/aquaporin (TC 1.A.8) family.</text>
</comment>
<dbReference type="GO" id="GO:0005886">
    <property type="term" value="C:plasma membrane"/>
    <property type="evidence" value="ECO:0007669"/>
    <property type="project" value="TreeGrafter"/>
</dbReference>
<evidence type="ECO:0000256" key="6">
    <source>
        <dbReference type="RuleBase" id="RU000477"/>
    </source>
</evidence>
<evidence type="ECO:0000313" key="8">
    <source>
        <dbReference type="EMBL" id="VEL09495.1"/>
    </source>
</evidence>
<organism evidence="8 9">
    <name type="scientific">Protopolystoma xenopodis</name>
    <dbReference type="NCBI Taxonomy" id="117903"/>
    <lineage>
        <taxon>Eukaryota</taxon>
        <taxon>Metazoa</taxon>
        <taxon>Spiralia</taxon>
        <taxon>Lophotrochozoa</taxon>
        <taxon>Platyhelminthes</taxon>
        <taxon>Monogenea</taxon>
        <taxon>Polyopisthocotylea</taxon>
        <taxon>Polystomatidea</taxon>
        <taxon>Polystomatidae</taxon>
        <taxon>Protopolystoma</taxon>
    </lineage>
</organism>
<dbReference type="Gene3D" id="1.20.1080.10">
    <property type="entry name" value="Glycerol uptake facilitator protein"/>
    <property type="match status" value="1"/>
</dbReference>